<sequence length="186" mass="20794">MPEIGDSDVEDAERWAANADREKQAWEATLEDMQAMAEDLEAEGWDTVATAAGHTAPESPEAGDYDRFGLTHVVPDNFAEAFTDAFSVGDFPQFEVYRAEQDGRVFLVTVLMDPDARQAILLAGTYELRHALGCVKAAEEAGEMYTHVVTLDQTHLGSFRHDSHEKFFPDRATVENWAIDPERRDD</sequence>
<evidence type="ECO:0000256" key="1">
    <source>
        <dbReference type="SAM" id="MobiDB-lite"/>
    </source>
</evidence>
<dbReference type="Pfam" id="PF24373">
    <property type="entry name" value="DUF7529"/>
    <property type="match status" value="1"/>
</dbReference>
<proteinExistence type="predicted"/>
<evidence type="ECO:0008006" key="4">
    <source>
        <dbReference type="Google" id="ProtNLM"/>
    </source>
</evidence>
<evidence type="ECO:0000313" key="3">
    <source>
        <dbReference type="Proteomes" id="UP001596201"/>
    </source>
</evidence>
<dbReference type="Proteomes" id="UP001596201">
    <property type="component" value="Unassembled WGS sequence"/>
</dbReference>
<keyword evidence="3" id="KW-1185">Reference proteome</keyword>
<feature type="compositionally biased region" description="Acidic residues" evidence="1">
    <location>
        <begin position="1"/>
        <end position="11"/>
    </location>
</feature>
<organism evidence="2 3">
    <name type="scientific">Salinirubrum litoreum</name>
    <dbReference type="NCBI Taxonomy" id="1126234"/>
    <lineage>
        <taxon>Archaea</taxon>
        <taxon>Methanobacteriati</taxon>
        <taxon>Methanobacteriota</taxon>
        <taxon>Stenosarchaea group</taxon>
        <taxon>Halobacteria</taxon>
        <taxon>Halobacteriales</taxon>
        <taxon>Haloferacaceae</taxon>
        <taxon>Salinirubrum</taxon>
    </lineage>
</organism>
<dbReference type="EMBL" id="JBHSKX010000001">
    <property type="protein sequence ID" value="MFC5366241.1"/>
    <property type="molecule type" value="Genomic_DNA"/>
</dbReference>
<feature type="region of interest" description="Disordered" evidence="1">
    <location>
        <begin position="1"/>
        <end position="21"/>
    </location>
</feature>
<accession>A0ABD5R8A1</accession>
<dbReference type="AlphaFoldDB" id="A0ABD5R8A1"/>
<comment type="caution">
    <text evidence="2">The sequence shown here is derived from an EMBL/GenBank/DDBJ whole genome shotgun (WGS) entry which is preliminary data.</text>
</comment>
<protein>
    <recommendedName>
        <fullName evidence="4">SnoaL-like domain-containing protein</fullName>
    </recommendedName>
</protein>
<dbReference type="RefSeq" id="WP_227228406.1">
    <property type="nucleotide sequence ID" value="NZ_JAJCVJ010000001.1"/>
</dbReference>
<gene>
    <name evidence="2" type="ORF">ACFPJ5_04775</name>
</gene>
<dbReference type="InterPro" id="IPR055951">
    <property type="entry name" value="DUF7529"/>
</dbReference>
<name>A0ABD5R8A1_9EURY</name>
<reference evidence="2 3" key="1">
    <citation type="journal article" date="2019" name="Int. J. Syst. Evol. Microbiol.">
        <title>The Global Catalogue of Microorganisms (GCM) 10K type strain sequencing project: providing services to taxonomists for standard genome sequencing and annotation.</title>
        <authorList>
            <consortium name="The Broad Institute Genomics Platform"/>
            <consortium name="The Broad Institute Genome Sequencing Center for Infectious Disease"/>
            <person name="Wu L."/>
            <person name="Ma J."/>
        </authorList>
    </citation>
    <scope>NUCLEOTIDE SEQUENCE [LARGE SCALE GENOMIC DNA]</scope>
    <source>
        <strain evidence="2 3">CGMCC 1.12237</strain>
    </source>
</reference>
<evidence type="ECO:0000313" key="2">
    <source>
        <dbReference type="EMBL" id="MFC5366241.1"/>
    </source>
</evidence>